<gene>
    <name evidence="4" type="ORF">chiPu_0001591</name>
</gene>
<name>A0A401RYG7_CHIPU</name>
<dbReference type="InterPro" id="IPR008978">
    <property type="entry name" value="HSP20-like_chaperone"/>
</dbReference>
<dbReference type="Gene3D" id="2.60.40.790">
    <property type="match status" value="1"/>
</dbReference>
<evidence type="ECO:0000259" key="3">
    <source>
        <dbReference type="PROSITE" id="PS01031"/>
    </source>
</evidence>
<dbReference type="PRINTS" id="PR00299">
    <property type="entry name" value="ACRYSTALLIN"/>
</dbReference>
<dbReference type="STRING" id="137246.A0A401RYG7"/>
<evidence type="ECO:0000313" key="4">
    <source>
        <dbReference type="EMBL" id="GCC23197.1"/>
    </source>
</evidence>
<dbReference type="PANTHER" id="PTHR46907">
    <property type="entry name" value="HEAT SHOCK PROTEIN BETA-7-RELATED"/>
    <property type="match status" value="1"/>
</dbReference>
<keyword evidence="5" id="KW-1185">Reference proteome</keyword>
<dbReference type="Proteomes" id="UP000287033">
    <property type="component" value="Unassembled WGS sequence"/>
</dbReference>
<accession>A0A401RYG7</accession>
<evidence type="ECO:0000313" key="5">
    <source>
        <dbReference type="Proteomes" id="UP000287033"/>
    </source>
</evidence>
<comment type="caution">
    <text evidence="4">The sequence shown here is derived from an EMBL/GenBank/DDBJ whole genome shotgun (WGS) entry which is preliminary data.</text>
</comment>
<sequence>MSSLSSSSTFRSEHYSNYRRQSSGDPCFDQYLHAARSLFEDEVEKSSSFRNGHFSRPRNESFGCTAPVSGRPGSLGNVRTVGDIYQVTADVSQFDPEEVIVTMINYHVVIKAEKVAEDGTILNTFTHKSQFPEDMDPMSVSCSLTDVGILIINIRRNQLNQAESPQPVYRNEVKL</sequence>
<dbReference type="Pfam" id="PF00011">
    <property type="entry name" value="HSP20"/>
    <property type="match status" value="1"/>
</dbReference>
<comment type="similarity">
    <text evidence="1 2">Belongs to the small heat shock protein (HSP20) family.</text>
</comment>
<protein>
    <recommendedName>
        <fullName evidence="3">SHSP domain-containing protein</fullName>
    </recommendedName>
</protein>
<dbReference type="InterPro" id="IPR002068">
    <property type="entry name" value="A-crystallin/Hsp20_dom"/>
</dbReference>
<evidence type="ECO:0000256" key="2">
    <source>
        <dbReference type="RuleBase" id="RU003616"/>
    </source>
</evidence>
<dbReference type="OMA" id="AFNHHVV"/>
<evidence type="ECO:0000256" key="1">
    <source>
        <dbReference type="PROSITE-ProRule" id="PRU00285"/>
    </source>
</evidence>
<proteinExistence type="inferred from homology"/>
<reference evidence="4 5" key="1">
    <citation type="journal article" date="2018" name="Nat. Ecol. Evol.">
        <title>Shark genomes provide insights into elasmobranch evolution and the origin of vertebrates.</title>
        <authorList>
            <person name="Hara Y"/>
            <person name="Yamaguchi K"/>
            <person name="Onimaru K"/>
            <person name="Kadota M"/>
            <person name="Koyanagi M"/>
            <person name="Keeley SD"/>
            <person name="Tatsumi K"/>
            <person name="Tanaka K"/>
            <person name="Motone F"/>
            <person name="Kageyama Y"/>
            <person name="Nozu R"/>
            <person name="Adachi N"/>
            <person name="Nishimura O"/>
            <person name="Nakagawa R"/>
            <person name="Tanegashima C"/>
            <person name="Kiyatake I"/>
            <person name="Matsumoto R"/>
            <person name="Murakumo K"/>
            <person name="Nishida K"/>
            <person name="Terakita A"/>
            <person name="Kuratani S"/>
            <person name="Sato K"/>
            <person name="Hyodo S Kuraku.S."/>
        </authorList>
    </citation>
    <scope>NUCLEOTIDE SEQUENCE [LARGE SCALE GENOMIC DNA]</scope>
</reference>
<dbReference type="PANTHER" id="PTHR46907:SF1">
    <property type="entry name" value="HEAT SHOCK PROTEIN FAMILY B (SMALL) MEMBER 7"/>
    <property type="match status" value="1"/>
</dbReference>
<dbReference type="SUPFAM" id="SSF49764">
    <property type="entry name" value="HSP20-like chaperones"/>
    <property type="match status" value="1"/>
</dbReference>
<feature type="domain" description="SHSP" evidence="3">
    <location>
        <begin position="65"/>
        <end position="171"/>
    </location>
</feature>
<organism evidence="4 5">
    <name type="scientific">Chiloscyllium punctatum</name>
    <name type="common">Brownbanded bambooshark</name>
    <name type="synonym">Hemiscyllium punctatum</name>
    <dbReference type="NCBI Taxonomy" id="137246"/>
    <lineage>
        <taxon>Eukaryota</taxon>
        <taxon>Metazoa</taxon>
        <taxon>Chordata</taxon>
        <taxon>Craniata</taxon>
        <taxon>Vertebrata</taxon>
        <taxon>Chondrichthyes</taxon>
        <taxon>Elasmobranchii</taxon>
        <taxon>Galeomorphii</taxon>
        <taxon>Galeoidea</taxon>
        <taxon>Orectolobiformes</taxon>
        <taxon>Hemiscylliidae</taxon>
        <taxon>Chiloscyllium</taxon>
    </lineage>
</organism>
<dbReference type="OrthoDB" id="9925191at2759"/>
<dbReference type="AlphaFoldDB" id="A0A401RYG7"/>
<dbReference type="InterPro" id="IPR001436">
    <property type="entry name" value="Alpha-crystallin/sHSP_animal"/>
</dbReference>
<dbReference type="EMBL" id="BEZZ01000024">
    <property type="protein sequence ID" value="GCC23197.1"/>
    <property type="molecule type" value="Genomic_DNA"/>
</dbReference>
<dbReference type="PROSITE" id="PS01031">
    <property type="entry name" value="SHSP"/>
    <property type="match status" value="1"/>
</dbReference>